<keyword evidence="1" id="KW-0472">Membrane</keyword>
<reference evidence="3 5" key="2">
    <citation type="submission" date="2019-08" db="EMBL/GenBank/DDBJ databases">
        <title>Whole genome sequencing of Aggregatibacter actinomycetemcomitans cultured from blood stream infections in Denmark reveals a novel phylogenetic lineage expressing serotype a membrane O polysaccharide.</title>
        <authorList>
            <person name="Nedergaard S."/>
            <person name="Kobel C.M."/>
            <person name="Nielsen M.B."/>
            <person name="Moeller R.T."/>
            <person name="Jensen A.B."/>
            <person name="Noerskov-Lauritsen N."/>
        </authorList>
    </citation>
    <scope>NUCLEOTIDE SEQUENCE [LARGE SCALE GENOMIC DNA]</scope>
    <source>
        <strain evidence="3 5">PN_563</strain>
    </source>
</reference>
<name>A0AB74N2E4_AGGAC</name>
<evidence type="ECO:0000313" key="5">
    <source>
        <dbReference type="Proteomes" id="UP000323012"/>
    </source>
</evidence>
<dbReference type="EMBL" id="PCGW01000003">
    <property type="protein sequence ID" value="PHO21352.1"/>
    <property type="molecule type" value="Genomic_DNA"/>
</dbReference>
<comment type="caution">
    <text evidence="3">The sequence shown here is derived from an EMBL/GenBank/DDBJ whole genome shotgun (WGS) entry which is preliminary data.</text>
</comment>
<evidence type="ECO:0000313" key="3">
    <source>
        <dbReference type="EMBL" id="TYA38190.1"/>
    </source>
</evidence>
<proteinExistence type="predicted"/>
<organism evidence="3 5">
    <name type="scientific">Aggregatibacter actinomycetemcomitans</name>
    <name type="common">Actinobacillus actinomycetemcomitans</name>
    <name type="synonym">Haemophilus actinomycetemcomitans</name>
    <dbReference type="NCBI Taxonomy" id="714"/>
    <lineage>
        <taxon>Bacteria</taxon>
        <taxon>Pseudomonadati</taxon>
        <taxon>Pseudomonadota</taxon>
        <taxon>Gammaproteobacteria</taxon>
        <taxon>Pasteurellales</taxon>
        <taxon>Pasteurellaceae</taxon>
        <taxon>Aggregatibacter</taxon>
    </lineage>
</organism>
<keyword evidence="1" id="KW-0812">Transmembrane</keyword>
<evidence type="ECO:0000313" key="2">
    <source>
        <dbReference type="EMBL" id="PHO21352.1"/>
    </source>
</evidence>
<dbReference type="Proteomes" id="UP000323012">
    <property type="component" value="Unassembled WGS sequence"/>
</dbReference>
<dbReference type="Proteomes" id="UP000226080">
    <property type="component" value="Unassembled WGS sequence"/>
</dbReference>
<dbReference type="EMBL" id="VSED01000035">
    <property type="protein sequence ID" value="TYA38190.1"/>
    <property type="molecule type" value="Genomic_DNA"/>
</dbReference>
<keyword evidence="4" id="KW-1185">Reference proteome</keyword>
<reference evidence="2 4" key="1">
    <citation type="submission" date="2017-10" db="EMBL/GenBank/DDBJ databases">
        <title>Draft genome sequences of Aggregatibacter actinomycetemcomitans strains 310a and 310b.</title>
        <authorList>
            <person name="May A.C."/>
            <person name="Ohta H."/>
            <person name="Maeda H."/>
            <person name="Kokeguchi S."/>
            <person name="Cugini C."/>
        </authorList>
    </citation>
    <scope>NUCLEOTIDE SEQUENCE [LARGE SCALE GENOMIC DNA]</scope>
    <source>
        <strain evidence="2 4">310b</strain>
    </source>
</reference>
<keyword evidence="1" id="KW-1133">Transmembrane helix</keyword>
<dbReference type="SMR" id="A0AB74N2E4"/>
<accession>A0AB74N2E4</accession>
<sequence length="53" mass="6228">MEFRSLYPIPAKSLIIPHLIYLFTTFIIMFEINPIKNKIADLTDRTSVLRGYL</sequence>
<protein>
    <submittedName>
        <fullName evidence="3">Peptide chain release factor 2</fullName>
    </submittedName>
</protein>
<evidence type="ECO:0000313" key="4">
    <source>
        <dbReference type="Proteomes" id="UP000226080"/>
    </source>
</evidence>
<evidence type="ECO:0000256" key="1">
    <source>
        <dbReference type="SAM" id="Phobius"/>
    </source>
</evidence>
<dbReference type="AlphaFoldDB" id="A0AB74N2E4"/>
<gene>
    <name evidence="2" type="ORF">CQR80_02610</name>
    <name evidence="3" type="ORF">FXB79_10050</name>
</gene>
<feature type="transmembrane region" description="Helical" evidence="1">
    <location>
        <begin position="14"/>
        <end position="32"/>
    </location>
</feature>